<keyword evidence="1" id="KW-0472">Membrane</keyword>
<keyword evidence="1" id="KW-1133">Transmembrane helix</keyword>
<keyword evidence="3" id="KW-1185">Reference proteome</keyword>
<gene>
    <name evidence="2" type="ORF">HAX54_049356</name>
</gene>
<comment type="caution">
    <text evidence="2">The sequence shown here is derived from an EMBL/GenBank/DDBJ whole genome shotgun (WGS) entry which is preliminary data.</text>
</comment>
<feature type="transmembrane region" description="Helical" evidence="1">
    <location>
        <begin position="90"/>
        <end position="109"/>
    </location>
</feature>
<evidence type="ECO:0000313" key="2">
    <source>
        <dbReference type="EMBL" id="MCD7462782.1"/>
    </source>
</evidence>
<keyword evidence="1" id="KW-0812">Transmembrane</keyword>
<reference evidence="2 3" key="1">
    <citation type="journal article" date="2021" name="BMC Genomics">
        <title>Datura genome reveals duplications of psychoactive alkaloid biosynthetic genes and high mutation rate following tissue culture.</title>
        <authorList>
            <person name="Rajewski A."/>
            <person name="Carter-House D."/>
            <person name="Stajich J."/>
            <person name="Litt A."/>
        </authorList>
    </citation>
    <scope>NUCLEOTIDE SEQUENCE [LARGE SCALE GENOMIC DNA]</scope>
    <source>
        <strain evidence="2">AR-01</strain>
    </source>
</reference>
<proteinExistence type="predicted"/>
<feature type="transmembrane region" description="Helical" evidence="1">
    <location>
        <begin position="49"/>
        <end position="69"/>
    </location>
</feature>
<accession>A0ABS8SWN4</accession>
<sequence length="261" mass="29849">VLINKEQIPRSSSQRTESSAPVFRILTAKVITSQYGGLVGPHRFPYAQLFWLAVIFLQVAIGLVGRRLYLQPMGRPRPYLNHYISTHRGLQILQLSFEVCALVIMFMPWVDLKPFVARFRVSVWTHVWVVTILNFLKSLFSNSMTMFPHPPSPVVKNDNSQLMIFPFLSTRYHELTRPQPLQIKKEPANDDASSENHNEVNYYNPPTFNSDHGVHQVKQEVDQQPNDVASALRGKSRCMHWIDELQAVFVNVVDGLGGPWG</sequence>
<protein>
    <submittedName>
        <fullName evidence="2">Uncharacterized protein</fullName>
    </submittedName>
</protein>
<evidence type="ECO:0000313" key="3">
    <source>
        <dbReference type="Proteomes" id="UP000823775"/>
    </source>
</evidence>
<dbReference type="Proteomes" id="UP000823775">
    <property type="component" value="Unassembled WGS sequence"/>
</dbReference>
<organism evidence="2 3">
    <name type="scientific">Datura stramonium</name>
    <name type="common">Jimsonweed</name>
    <name type="synonym">Common thornapple</name>
    <dbReference type="NCBI Taxonomy" id="4076"/>
    <lineage>
        <taxon>Eukaryota</taxon>
        <taxon>Viridiplantae</taxon>
        <taxon>Streptophyta</taxon>
        <taxon>Embryophyta</taxon>
        <taxon>Tracheophyta</taxon>
        <taxon>Spermatophyta</taxon>
        <taxon>Magnoliopsida</taxon>
        <taxon>eudicotyledons</taxon>
        <taxon>Gunneridae</taxon>
        <taxon>Pentapetalae</taxon>
        <taxon>asterids</taxon>
        <taxon>lamiids</taxon>
        <taxon>Solanales</taxon>
        <taxon>Solanaceae</taxon>
        <taxon>Solanoideae</taxon>
        <taxon>Datureae</taxon>
        <taxon>Datura</taxon>
    </lineage>
</organism>
<dbReference type="EMBL" id="JACEIK010000835">
    <property type="protein sequence ID" value="MCD7462782.1"/>
    <property type="molecule type" value="Genomic_DNA"/>
</dbReference>
<feature type="non-terminal residue" evidence="2">
    <location>
        <position position="1"/>
    </location>
</feature>
<name>A0ABS8SWN4_DATST</name>
<evidence type="ECO:0000256" key="1">
    <source>
        <dbReference type="SAM" id="Phobius"/>
    </source>
</evidence>